<protein>
    <recommendedName>
        <fullName evidence="4">LVIVD repeat-containing protein</fullName>
    </recommendedName>
</protein>
<evidence type="ECO:0000256" key="1">
    <source>
        <dbReference type="SAM" id="MobiDB-lite"/>
    </source>
</evidence>
<accession>A0A1U9ZYN1</accession>
<name>A0A1U9ZYN1_9ACTN</name>
<keyword evidence="3" id="KW-1185">Reference proteome</keyword>
<feature type="compositionally biased region" description="Basic and acidic residues" evidence="1">
    <location>
        <begin position="20"/>
        <end position="37"/>
    </location>
</feature>
<dbReference type="EMBL" id="CP017717">
    <property type="protein sequence ID" value="AQZ63065.1"/>
    <property type="molecule type" value="Genomic_DNA"/>
</dbReference>
<evidence type="ECO:0000313" key="3">
    <source>
        <dbReference type="Proteomes" id="UP000190797"/>
    </source>
</evidence>
<reference evidence="3" key="1">
    <citation type="journal article" date="2017" name="Med. Chem. Commun.">
        <title>Nonomuraea sp. ATCC 55076 harbours the largest actinomycete chromosome to date and the kistamicin biosynthetic gene cluster.</title>
        <authorList>
            <person name="Nazari B."/>
            <person name="Forneris C.C."/>
            <person name="Gibson M.I."/>
            <person name="Moon K."/>
            <person name="Schramma K.R."/>
            <person name="Seyedsayamdost M.R."/>
        </authorList>
    </citation>
    <scope>NUCLEOTIDE SEQUENCE [LARGE SCALE GENOMIC DNA]</scope>
    <source>
        <strain evidence="3">ATCC 55076</strain>
    </source>
</reference>
<gene>
    <name evidence="2" type="ORF">BKM31_17770</name>
</gene>
<sequence>MSGVGIADPQPPTPAPSLKSEVRDPEIAGHDDQHGANDGHLPATQKNVQLVAKLDMSGATGEDRAGHIADVAVFGNYAYLAARRLNTTPCGPGGFYTVDVSKPDAPKELSFTAFPNGSYPGEGMQVIRVKTASFKGDILVTNNEICSDAPEAVGGMSIYNVTDPRNIIPLAIGKGDFNDGTQPVANDEHSVFAWQAGERVFAMMSDDLEQSVGDVDIMEITDPANPVLIAETSIADWPAAEVGANGQTVFLHDMVVKRIRGHWIGLLSYWDAGWVILNLDDPANPVFVTDSRYPDPEKLLGFTPPEGNGHQAEWTNDNRFIVGTDEDFSPVRTAFQVTDGPNAGTYGAGEFDWTVPISTLPGQTFQGAKTVWGGSGCVEDTDGNGVSDRAEVPAKAASGADTVVFLRGVCFFSNKVESGQLAGYDKVIIVQSHVATSNGRFADGFFCGAQGHDFTITASAICIGHRAGHLLFGDTPEYTSPSAADMPALGTLGAGVRATTTFDGWGTVHLLDARTLREIDNYAIKEGLDPAFASGFGALSVHEVATDPERSDLAYLSYYAGGIRVIKVSSRGIREAGRYIGTDGNDFWGVEAKQIKNKTYIFGSDRDSGLWIFRYTGG</sequence>
<feature type="region of interest" description="Disordered" evidence="1">
    <location>
        <begin position="1"/>
        <end position="43"/>
    </location>
</feature>
<dbReference type="AlphaFoldDB" id="A0A1U9ZYN1"/>
<evidence type="ECO:0008006" key="4">
    <source>
        <dbReference type="Google" id="ProtNLM"/>
    </source>
</evidence>
<organism evidence="2 3">
    <name type="scientific">[Actinomadura] parvosata subsp. kistnae</name>
    <dbReference type="NCBI Taxonomy" id="1909395"/>
    <lineage>
        <taxon>Bacteria</taxon>
        <taxon>Bacillati</taxon>
        <taxon>Actinomycetota</taxon>
        <taxon>Actinomycetes</taxon>
        <taxon>Streptosporangiales</taxon>
        <taxon>Streptosporangiaceae</taxon>
        <taxon>Nonomuraea</taxon>
    </lineage>
</organism>
<dbReference type="KEGG" id="noa:BKM31_17770"/>
<dbReference type="Proteomes" id="UP000190797">
    <property type="component" value="Chromosome"/>
</dbReference>
<evidence type="ECO:0000313" key="2">
    <source>
        <dbReference type="EMBL" id="AQZ63065.1"/>
    </source>
</evidence>
<dbReference type="STRING" id="1909395.BKM31_17770"/>
<proteinExistence type="predicted"/>